<name>A0A543AMQ2_9MICC</name>
<dbReference type="SUPFAM" id="SSF53720">
    <property type="entry name" value="ALDH-like"/>
    <property type="match status" value="1"/>
</dbReference>
<dbReference type="Gene3D" id="3.40.605.10">
    <property type="entry name" value="Aldehyde Dehydrogenase, Chain A, domain 1"/>
    <property type="match status" value="1"/>
</dbReference>
<dbReference type="Pfam" id="PF00171">
    <property type="entry name" value="Aldedh"/>
    <property type="match status" value="1"/>
</dbReference>
<keyword evidence="3" id="KW-0520">NAD</keyword>
<dbReference type="PANTHER" id="PTHR42986:SF1">
    <property type="entry name" value="BENZALDEHYDE DEHYDROGENASE YFMT"/>
    <property type="match status" value="1"/>
</dbReference>
<dbReference type="OrthoDB" id="6882680at2"/>
<gene>
    <name evidence="7" type="ORF">FB556_0312</name>
</gene>
<comment type="caution">
    <text evidence="7">The sequence shown here is derived from an EMBL/GenBank/DDBJ whole genome shotgun (WGS) entry which is preliminary data.</text>
</comment>
<dbReference type="Gene3D" id="3.40.309.10">
    <property type="entry name" value="Aldehyde Dehydrogenase, Chain A, domain 2"/>
    <property type="match status" value="1"/>
</dbReference>
<evidence type="ECO:0000259" key="6">
    <source>
        <dbReference type="Pfam" id="PF00171"/>
    </source>
</evidence>
<comment type="similarity">
    <text evidence="1 5">Belongs to the aldehyde dehydrogenase family.</text>
</comment>
<proteinExistence type="inferred from homology"/>
<dbReference type="PANTHER" id="PTHR42986">
    <property type="entry name" value="BENZALDEHYDE DEHYDROGENASE YFMT"/>
    <property type="match status" value="1"/>
</dbReference>
<dbReference type="InterPro" id="IPR016163">
    <property type="entry name" value="Ald_DH_C"/>
</dbReference>
<accession>A0A543AMQ2</accession>
<evidence type="ECO:0000313" key="8">
    <source>
        <dbReference type="Proteomes" id="UP000319746"/>
    </source>
</evidence>
<reference evidence="7 8" key="1">
    <citation type="submission" date="2019-06" db="EMBL/GenBank/DDBJ databases">
        <title>Sequencing the genomes of 1000 actinobacteria strains.</title>
        <authorList>
            <person name="Klenk H.-P."/>
        </authorList>
    </citation>
    <scope>NUCLEOTIDE SEQUENCE [LARGE SCALE GENOMIC DNA]</scope>
    <source>
        <strain evidence="7 8">DSM 24083</strain>
    </source>
</reference>
<dbReference type="EMBL" id="VFOU01000001">
    <property type="protein sequence ID" value="TQL73863.1"/>
    <property type="molecule type" value="Genomic_DNA"/>
</dbReference>
<evidence type="ECO:0000256" key="5">
    <source>
        <dbReference type="RuleBase" id="RU003345"/>
    </source>
</evidence>
<dbReference type="AlphaFoldDB" id="A0A543AMQ2"/>
<dbReference type="InterPro" id="IPR015590">
    <property type="entry name" value="Aldehyde_DH_dom"/>
</dbReference>
<dbReference type="FunFam" id="3.40.605.10:FF:000007">
    <property type="entry name" value="NAD/NADP-dependent betaine aldehyde dehydrogenase"/>
    <property type="match status" value="1"/>
</dbReference>
<evidence type="ECO:0000313" key="7">
    <source>
        <dbReference type="EMBL" id="TQL73863.1"/>
    </source>
</evidence>
<evidence type="ECO:0000256" key="4">
    <source>
        <dbReference type="PROSITE-ProRule" id="PRU10007"/>
    </source>
</evidence>
<evidence type="ECO:0000256" key="1">
    <source>
        <dbReference type="ARBA" id="ARBA00009986"/>
    </source>
</evidence>
<feature type="active site" evidence="4">
    <location>
        <position position="259"/>
    </location>
</feature>
<evidence type="ECO:0000256" key="3">
    <source>
        <dbReference type="ARBA" id="ARBA00023027"/>
    </source>
</evidence>
<dbReference type="InterPro" id="IPR016162">
    <property type="entry name" value="Ald_DH_N"/>
</dbReference>
<dbReference type="Proteomes" id="UP000319746">
    <property type="component" value="Unassembled WGS sequence"/>
</dbReference>
<feature type="domain" description="Aldehyde dehydrogenase" evidence="6">
    <location>
        <begin position="25"/>
        <end position="480"/>
    </location>
</feature>
<dbReference type="RefSeq" id="WP_141864113.1">
    <property type="nucleotide sequence ID" value="NZ_BAABAN010000017.1"/>
</dbReference>
<keyword evidence="2 5" id="KW-0560">Oxidoreductase</keyword>
<organism evidence="7 8">
    <name type="scientific">Enteractinococcus coprophilus</name>
    <dbReference type="NCBI Taxonomy" id="1027633"/>
    <lineage>
        <taxon>Bacteria</taxon>
        <taxon>Bacillati</taxon>
        <taxon>Actinomycetota</taxon>
        <taxon>Actinomycetes</taxon>
        <taxon>Micrococcales</taxon>
        <taxon>Micrococcaceae</taxon>
    </lineage>
</organism>
<dbReference type="CDD" id="cd07152">
    <property type="entry name" value="ALDH_BenzADH"/>
    <property type="match status" value="1"/>
</dbReference>
<dbReference type="InterPro" id="IPR029510">
    <property type="entry name" value="Ald_DH_CS_GLU"/>
</dbReference>
<protein>
    <submittedName>
        <fullName evidence="7">Benzaldehyde dehydrogenase (NAD+)</fullName>
    </submittedName>
</protein>
<dbReference type="PROSITE" id="PS00687">
    <property type="entry name" value="ALDEHYDE_DEHYDR_GLU"/>
    <property type="match status" value="1"/>
</dbReference>
<keyword evidence="8" id="KW-1185">Reference proteome</keyword>
<dbReference type="InterPro" id="IPR016161">
    <property type="entry name" value="Ald_DH/histidinol_DH"/>
</dbReference>
<evidence type="ECO:0000256" key="2">
    <source>
        <dbReference type="ARBA" id="ARBA00023002"/>
    </source>
</evidence>
<sequence length="492" mass="51574">MTLTHEQNQLLADPRWHNNILSGGWKSGTGEDITIIEPATGDTLGTIGSASPDDVEAAAKSAAAAQKEWARMVPTQRAAILRKAGLLFEQHAEELQSWIMKETGAIPPKADLELHVAAQECYEAAALCTAPQGDVLTSDEPRWSFARRRPAGVVAVISPFNFPLILSIRSVVPALALGNTVLLKPDPRTPVTGGLMIARVLEEAGLPEGVLHLLPGGGDTGAAMTEAPEVRVVSFTGSTAAGRKVGEAASRNLKRAHLELGGNNALVVLPGADLNAAASAGAFGAFMHQGQICMTAGRHLVHESLVDEYVAKLAEKAKNLPIGDPATEAVALGPIIDEGQRDNIHAIVEKAQTQGATLEAGGQYEDLFYSPTVLSNVTVDNTAWADEIFGPVAPVMSFATIEEAADIVNNSEYGLSVGILGDVGTAMDLADQIESGKIHINEQTVGDEANAPFGGVGASGTGSRFGGQQANIEAFTETQWLTVRSSIAQYPF</sequence>
<dbReference type="GO" id="GO:0016620">
    <property type="term" value="F:oxidoreductase activity, acting on the aldehyde or oxo group of donors, NAD or NADP as acceptor"/>
    <property type="evidence" value="ECO:0007669"/>
    <property type="project" value="InterPro"/>
</dbReference>